<sequence length="701" mass="77339">MMGGRICCWLQLRKFVDVANIWVVFIVLQRFCVRNSGAKAVVEGVGDHGCEYMTGGITVILGGTGRNFAAGMSGGIAFVLDKTGEFPKKCNMGLVDLEKMTEEEDIQILRTMIQKHYKYTQSALAEQILREFDDLLPYFVKVFPRDYKRVMLEMKAKKAQESLDKLKEIAANGSVEEKPRRPTRVEGAVKHRGFVVYEREAAPYRKPEERLKDWGEVMLHEPQPALLNTQSARCMDCGTPFCHQGNSGCPLGNKIPEFNELVHQGRWREALDRLLETNNFPEFTGRVCPAPCEGACTLGIIENPVAIKTIECNIIDKAWEEGWMVPRPPVRRTRMKVAVVGSGPAGLAAADELNKAGHFVTVYERADRIGGLIMYGVPNMKCDKQLVVERRVNLMREEGVKFVTNANIGVTISAKDLKAENDALILACGATKPRDLRAAGRELKGIYFAMEFLTANTKSLLDSNLEDGNYITAKGKKVVVIGGGDTGTDCIATSIRHGCTNLINLELLPQPPAGRAEDNPWPQWPRIFRVDYGHVEAETTFGKDPRTYEVMTKRFFGNDKGEVTGLEIVQVQWSKDASGRWAMKEVAGSEKILEADIVLLAMGFLGPEQYIAQELGVSTDPRSNFKADFERFATNVDGVFAAGDCRRGQSLVVWAITEGRRAAAAANKYLMNKAALAESQSVASALKVGVVSKGEAVAVVA</sequence>
<feature type="domain" description="Glutamate synthase alpha subunit C-terminal" evidence="5">
    <location>
        <begin position="27"/>
        <end position="106"/>
    </location>
</feature>
<evidence type="ECO:0000259" key="7">
    <source>
        <dbReference type="Pfam" id="PF14691"/>
    </source>
</evidence>
<dbReference type="GO" id="GO:0016639">
    <property type="term" value="F:oxidoreductase activity, acting on the CH-NH2 group of donors, NAD or NADP as acceptor"/>
    <property type="evidence" value="ECO:0007669"/>
    <property type="project" value="InterPro"/>
</dbReference>
<dbReference type="InterPro" id="IPR002489">
    <property type="entry name" value="Glu_synth_asu_C"/>
</dbReference>
<dbReference type="Pfam" id="PF14691">
    <property type="entry name" value="Fer4_20"/>
    <property type="match status" value="1"/>
</dbReference>
<dbReference type="FunFam" id="3.50.50.60:FF:000022">
    <property type="entry name" value="Glutamate synthase [NADH], amyloplastic"/>
    <property type="match status" value="1"/>
</dbReference>
<feature type="domain" description="FAD/NAD(P)-binding" evidence="6">
    <location>
        <begin position="335"/>
        <end position="659"/>
    </location>
</feature>
<proteinExistence type="predicted"/>
<keyword evidence="9" id="KW-1185">Reference proteome</keyword>
<dbReference type="PANTHER" id="PTHR43100:SF1">
    <property type="entry name" value="GLUTAMATE SYNTHASE [NADPH] SMALL CHAIN"/>
    <property type="match status" value="1"/>
</dbReference>
<dbReference type="SUPFAM" id="SSF69336">
    <property type="entry name" value="Alpha subunit of glutamate synthase, C-terminal domain"/>
    <property type="match status" value="1"/>
</dbReference>
<keyword evidence="1" id="KW-0028">Amino-acid biosynthesis</keyword>
<dbReference type="GO" id="GO:0051536">
    <property type="term" value="F:iron-sulfur cluster binding"/>
    <property type="evidence" value="ECO:0007669"/>
    <property type="project" value="InterPro"/>
</dbReference>
<evidence type="ECO:0000259" key="6">
    <source>
        <dbReference type="Pfam" id="PF07992"/>
    </source>
</evidence>
<keyword evidence="3" id="KW-0314">Glutamate biosynthesis</keyword>
<dbReference type="InterPro" id="IPR036188">
    <property type="entry name" value="FAD/NAD-bd_sf"/>
</dbReference>
<evidence type="ECO:0000313" key="8">
    <source>
        <dbReference type="EMBL" id="GBG74306.1"/>
    </source>
</evidence>
<feature type="domain" description="Dihydroprymidine dehydrogenase" evidence="7">
    <location>
        <begin position="226"/>
        <end position="322"/>
    </location>
</feature>
<dbReference type="OrthoDB" id="1687069at2759"/>
<keyword evidence="2" id="KW-0560">Oxidoreductase</keyword>
<reference evidence="8 9" key="1">
    <citation type="journal article" date="2018" name="Cell">
        <title>The Chara Genome: Secondary Complexity and Implications for Plant Terrestrialization.</title>
        <authorList>
            <person name="Nishiyama T."/>
            <person name="Sakayama H."/>
            <person name="Vries J.D."/>
            <person name="Buschmann H."/>
            <person name="Saint-Marcoux D."/>
            <person name="Ullrich K.K."/>
            <person name="Haas F.B."/>
            <person name="Vanderstraeten L."/>
            <person name="Becker D."/>
            <person name="Lang D."/>
            <person name="Vosolsobe S."/>
            <person name="Rombauts S."/>
            <person name="Wilhelmsson P.K.I."/>
            <person name="Janitza P."/>
            <person name="Kern R."/>
            <person name="Heyl A."/>
            <person name="Rumpler F."/>
            <person name="Villalobos L.I.A.C."/>
            <person name="Clay J.M."/>
            <person name="Skokan R."/>
            <person name="Toyoda A."/>
            <person name="Suzuki Y."/>
            <person name="Kagoshima H."/>
            <person name="Schijlen E."/>
            <person name="Tajeshwar N."/>
            <person name="Catarino B."/>
            <person name="Hetherington A.J."/>
            <person name="Saltykova A."/>
            <person name="Bonnot C."/>
            <person name="Breuninger H."/>
            <person name="Symeonidi A."/>
            <person name="Radhakrishnan G.V."/>
            <person name="Van Nieuwerburgh F."/>
            <person name="Deforce D."/>
            <person name="Chang C."/>
            <person name="Karol K.G."/>
            <person name="Hedrich R."/>
            <person name="Ulvskov P."/>
            <person name="Glockner G."/>
            <person name="Delwiche C.F."/>
            <person name="Petrasek J."/>
            <person name="Van de Peer Y."/>
            <person name="Friml J."/>
            <person name="Beilby M."/>
            <person name="Dolan L."/>
            <person name="Kohara Y."/>
            <person name="Sugano S."/>
            <person name="Fujiyama A."/>
            <person name="Delaux P.-M."/>
            <person name="Quint M."/>
            <person name="TheiBen G."/>
            <person name="Hagemann M."/>
            <person name="Harholt J."/>
            <person name="Dunand C."/>
            <person name="Zachgo S."/>
            <person name="Langdale J."/>
            <person name="Maumus F."/>
            <person name="Straeten D.V.D."/>
            <person name="Gould S.B."/>
            <person name="Rensing S.A."/>
        </authorList>
    </citation>
    <scope>NUCLEOTIDE SEQUENCE [LARGE SCALE GENOMIC DNA]</scope>
    <source>
        <strain evidence="8 9">S276</strain>
    </source>
</reference>
<dbReference type="NCBIfam" id="TIGR01317">
    <property type="entry name" value="GOGAT_sm_gam"/>
    <property type="match status" value="1"/>
</dbReference>
<gene>
    <name evidence="8" type="ORF">CBR_g18717</name>
</gene>
<dbReference type="EMBL" id="BFEA01000200">
    <property type="protein sequence ID" value="GBG74306.1"/>
    <property type="molecule type" value="Genomic_DNA"/>
</dbReference>
<dbReference type="Pfam" id="PF01493">
    <property type="entry name" value="GXGXG"/>
    <property type="match status" value="1"/>
</dbReference>
<dbReference type="InterPro" id="IPR051394">
    <property type="entry name" value="Glutamate_Synthase"/>
</dbReference>
<dbReference type="InterPro" id="IPR028261">
    <property type="entry name" value="DPD_II"/>
</dbReference>
<dbReference type="GO" id="GO:0006537">
    <property type="term" value="P:glutamate biosynthetic process"/>
    <property type="evidence" value="ECO:0007669"/>
    <property type="project" value="UniProtKB-KW"/>
</dbReference>
<dbReference type="PRINTS" id="PR00419">
    <property type="entry name" value="ADXRDTASE"/>
</dbReference>
<dbReference type="Gene3D" id="1.10.1060.10">
    <property type="entry name" value="Alpha-helical ferredoxin"/>
    <property type="match status" value="1"/>
</dbReference>
<evidence type="ECO:0000256" key="2">
    <source>
        <dbReference type="ARBA" id="ARBA00023002"/>
    </source>
</evidence>
<dbReference type="FunFam" id="3.40.50.720:FF:000113">
    <property type="entry name" value="Glutamate synthase [NADH], amyloplastic"/>
    <property type="match status" value="1"/>
</dbReference>
<evidence type="ECO:0000256" key="3">
    <source>
        <dbReference type="ARBA" id="ARBA00023164"/>
    </source>
</evidence>
<dbReference type="FunFam" id="1.10.1060.10:FF:000009">
    <property type="entry name" value="Glutamate synthase 1 [NADH] chloroplastic"/>
    <property type="match status" value="1"/>
</dbReference>
<evidence type="ECO:0000313" key="9">
    <source>
        <dbReference type="Proteomes" id="UP000265515"/>
    </source>
</evidence>
<dbReference type="InterPro" id="IPR023753">
    <property type="entry name" value="FAD/NAD-binding_dom"/>
</dbReference>
<dbReference type="OMA" id="NRRIEQM"/>
<dbReference type="Gramene" id="GBG74306">
    <property type="protein sequence ID" value="GBG74306"/>
    <property type="gene ID" value="CBR_g18717"/>
</dbReference>
<dbReference type="InterPro" id="IPR036485">
    <property type="entry name" value="Glu_synth_asu_C_sf"/>
</dbReference>
<evidence type="ECO:0000259" key="5">
    <source>
        <dbReference type="Pfam" id="PF01493"/>
    </source>
</evidence>
<accession>A0A388KW68</accession>
<evidence type="ECO:0000256" key="4">
    <source>
        <dbReference type="ARBA" id="ARBA00029440"/>
    </source>
</evidence>
<name>A0A388KW68_CHABU</name>
<comment type="pathway">
    <text evidence="4">Amino-acid biosynthesis.</text>
</comment>
<dbReference type="PANTHER" id="PTHR43100">
    <property type="entry name" value="GLUTAMATE SYNTHASE [NADPH] SMALL CHAIN"/>
    <property type="match status" value="1"/>
</dbReference>
<dbReference type="Pfam" id="PF07992">
    <property type="entry name" value="Pyr_redox_2"/>
    <property type="match status" value="1"/>
</dbReference>
<dbReference type="AlphaFoldDB" id="A0A388KW68"/>
<dbReference type="Gene3D" id="2.160.20.60">
    <property type="entry name" value="Glutamate synthase, alpha subunit, C-terminal domain"/>
    <property type="match status" value="1"/>
</dbReference>
<dbReference type="SUPFAM" id="SSF51905">
    <property type="entry name" value="FAD/NAD(P)-binding domain"/>
    <property type="match status" value="1"/>
</dbReference>
<dbReference type="STRING" id="69332.A0A388KW68"/>
<dbReference type="Proteomes" id="UP000265515">
    <property type="component" value="Unassembled WGS sequence"/>
</dbReference>
<dbReference type="SUPFAM" id="SSF46548">
    <property type="entry name" value="alpha-helical ferredoxin"/>
    <property type="match status" value="1"/>
</dbReference>
<dbReference type="InterPro" id="IPR009051">
    <property type="entry name" value="Helical_ferredxn"/>
</dbReference>
<organism evidence="8 9">
    <name type="scientific">Chara braunii</name>
    <name type="common">Braun's stonewort</name>
    <dbReference type="NCBI Taxonomy" id="69332"/>
    <lineage>
        <taxon>Eukaryota</taxon>
        <taxon>Viridiplantae</taxon>
        <taxon>Streptophyta</taxon>
        <taxon>Charophyceae</taxon>
        <taxon>Charales</taxon>
        <taxon>Characeae</taxon>
        <taxon>Chara</taxon>
    </lineage>
</organism>
<dbReference type="InterPro" id="IPR006005">
    <property type="entry name" value="Glut_synth_ssu1"/>
</dbReference>
<protein>
    <submittedName>
        <fullName evidence="8">Uncharacterized protein</fullName>
    </submittedName>
</protein>
<evidence type="ECO:0000256" key="1">
    <source>
        <dbReference type="ARBA" id="ARBA00022605"/>
    </source>
</evidence>
<comment type="caution">
    <text evidence="8">The sequence shown here is derived from an EMBL/GenBank/DDBJ whole genome shotgun (WGS) entry which is preliminary data.</text>
</comment>
<dbReference type="Gene3D" id="3.50.50.60">
    <property type="entry name" value="FAD/NAD(P)-binding domain"/>
    <property type="match status" value="2"/>
</dbReference>